<dbReference type="InterPro" id="IPR003591">
    <property type="entry name" value="Leu-rich_rpt_typical-subtyp"/>
</dbReference>
<keyword evidence="3" id="KW-1003">Cell membrane</keyword>
<keyword evidence="4" id="KW-0433">Leucine-rich repeat</keyword>
<gene>
    <name evidence="13" type="ORF">L345_17735</name>
</gene>
<organism evidence="13 14">
    <name type="scientific">Ophiophagus hannah</name>
    <name type="common">King cobra</name>
    <name type="synonym">Naja hannah</name>
    <dbReference type="NCBI Taxonomy" id="8665"/>
    <lineage>
        <taxon>Eukaryota</taxon>
        <taxon>Metazoa</taxon>
        <taxon>Chordata</taxon>
        <taxon>Craniata</taxon>
        <taxon>Vertebrata</taxon>
        <taxon>Euteleostomi</taxon>
        <taxon>Lepidosauria</taxon>
        <taxon>Squamata</taxon>
        <taxon>Bifurcata</taxon>
        <taxon>Unidentata</taxon>
        <taxon>Episquamata</taxon>
        <taxon>Toxicofera</taxon>
        <taxon>Serpentes</taxon>
        <taxon>Colubroidea</taxon>
        <taxon>Elapidae</taxon>
        <taxon>Elapinae</taxon>
        <taxon>Ophiophagus</taxon>
    </lineage>
</organism>
<dbReference type="InterPro" id="IPR051432">
    <property type="entry name" value="KCNMA1_auxiliary"/>
</dbReference>
<proteinExistence type="predicted"/>
<keyword evidence="2" id="KW-0813">Transport</keyword>
<evidence type="ECO:0000313" key="13">
    <source>
        <dbReference type="EMBL" id="ETE56554.1"/>
    </source>
</evidence>
<evidence type="ECO:0000256" key="8">
    <source>
        <dbReference type="ARBA" id="ARBA00022989"/>
    </source>
</evidence>
<dbReference type="AlphaFoldDB" id="V8N2S7"/>
<keyword evidence="14" id="KW-1185">Reference proteome</keyword>
<dbReference type="Proteomes" id="UP000018936">
    <property type="component" value="Unassembled WGS sequence"/>
</dbReference>
<keyword evidence="7" id="KW-0677">Repeat</keyword>
<dbReference type="SMART" id="SM00369">
    <property type="entry name" value="LRR_TYP"/>
    <property type="match status" value="2"/>
</dbReference>
<evidence type="ECO:0000256" key="4">
    <source>
        <dbReference type="ARBA" id="ARBA00022614"/>
    </source>
</evidence>
<evidence type="ECO:0000256" key="3">
    <source>
        <dbReference type="ARBA" id="ARBA00022475"/>
    </source>
</evidence>
<dbReference type="EMBL" id="AZIM01018426">
    <property type="protein sequence ID" value="ETE56554.1"/>
    <property type="molecule type" value="Genomic_DNA"/>
</dbReference>
<keyword evidence="8" id="KW-1133">Transmembrane helix</keyword>
<evidence type="ECO:0000256" key="7">
    <source>
        <dbReference type="ARBA" id="ARBA00022737"/>
    </source>
</evidence>
<evidence type="ECO:0000256" key="9">
    <source>
        <dbReference type="ARBA" id="ARBA00023065"/>
    </source>
</evidence>
<keyword evidence="5" id="KW-0812">Transmembrane</keyword>
<dbReference type="SUPFAM" id="SSF52058">
    <property type="entry name" value="L domain-like"/>
    <property type="match status" value="1"/>
</dbReference>
<sequence length="94" mass="10467">MQNNTISALEPGTFHPQNRLLELALNGNRIHLINSSIFKGLEHLRVLYLSGNQITRLPDFTFCELEVRLFGGLGEAGKKPEILQPLRTAISGNL</sequence>
<keyword evidence="12" id="KW-0407">Ion channel</keyword>
<dbReference type="Gene3D" id="3.80.10.10">
    <property type="entry name" value="Ribonuclease Inhibitor"/>
    <property type="match status" value="1"/>
</dbReference>
<dbReference type="PANTHER" id="PTHR46473">
    <property type="entry name" value="GH08155P"/>
    <property type="match status" value="1"/>
</dbReference>
<evidence type="ECO:0000256" key="1">
    <source>
        <dbReference type="ARBA" id="ARBA00004162"/>
    </source>
</evidence>
<comment type="subcellular location">
    <subcellularLocation>
        <location evidence="1">Cell membrane</location>
        <topology evidence="1">Single-pass membrane protein</topology>
    </subcellularLocation>
</comment>
<evidence type="ECO:0000256" key="2">
    <source>
        <dbReference type="ARBA" id="ARBA00022448"/>
    </source>
</evidence>
<protein>
    <submittedName>
        <fullName evidence="13">Uncharacterized protein</fullName>
    </submittedName>
</protein>
<comment type="caution">
    <text evidence="13">The sequence shown here is derived from an EMBL/GenBank/DDBJ whole genome shotgun (WGS) entry which is preliminary data.</text>
</comment>
<dbReference type="Pfam" id="PF13855">
    <property type="entry name" value="LRR_8"/>
    <property type="match status" value="1"/>
</dbReference>
<dbReference type="InterPro" id="IPR032675">
    <property type="entry name" value="LRR_dom_sf"/>
</dbReference>
<evidence type="ECO:0000256" key="5">
    <source>
        <dbReference type="ARBA" id="ARBA00022692"/>
    </source>
</evidence>
<keyword evidence="9" id="KW-0406">Ion transport</keyword>
<keyword evidence="10" id="KW-0472">Membrane</keyword>
<dbReference type="PROSITE" id="PS51450">
    <property type="entry name" value="LRR"/>
    <property type="match status" value="1"/>
</dbReference>
<name>V8N2S7_OPHHA</name>
<keyword evidence="11" id="KW-1015">Disulfide bond</keyword>
<accession>V8N2S7</accession>
<dbReference type="PANTHER" id="PTHR46473:SF22">
    <property type="entry name" value="ELRR (EXTRACELLULAR LEUCINE-RICH REPEAT) ONLY"/>
    <property type="match status" value="1"/>
</dbReference>
<dbReference type="OrthoDB" id="8400687at2759"/>
<reference evidence="13 14" key="1">
    <citation type="journal article" date="2013" name="Proc. Natl. Acad. Sci. U.S.A.">
        <title>The king cobra genome reveals dynamic gene evolution and adaptation in the snake venom system.</title>
        <authorList>
            <person name="Vonk F.J."/>
            <person name="Casewell N.R."/>
            <person name="Henkel C.V."/>
            <person name="Heimberg A.M."/>
            <person name="Jansen H.J."/>
            <person name="McCleary R.J."/>
            <person name="Kerkkamp H.M."/>
            <person name="Vos R.A."/>
            <person name="Guerreiro I."/>
            <person name="Calvete J.J."/>
            <person name="Wuster W."/>
            <person name="Woods A.E."/>
            <person name="Logan J.M."/>
            <person name="Harrison R.A."/>
            <person name="Castoe T.A."/>
            <person name="de Koning A.P."/>
            <person name="Pollock D.D."/>
            <person name="Yandell M."/>
            <person name="Calderon D."/>
            <person name="Renjifo C."/>
            <person name="Currier R.B."/>
            <person name="Salgado D."/>
            <person name="Pla D."/>
            <person name="Sanz L."/>
            <person name="Hyder A.S."/>
            <person name="Ribeiro J.M."/>
            <person name="Arntzen J.W."/>
            <person name="van den Thillart G.E."/>
            <person name="Boetzer M."/>
            <person name="Pirovano W."/>
            <person name="Dirks R.P."/>
            <person name="Spaink H.P."/>
            <person name="Duboule D."/>
            <person name="McGlinn E."/>
            <person name="Kini R.M."/>
            <person name="Richardson M.K."/>
        </authorList>
    </citation>
    <scope>NUCLEOTIDE SEQUENCE</scope>
    <source>
        <tissue evidence="13">Blood</tissue>
    </source>
</reference>
<evidence type="ECO:0000256" key="10">
    <source>
        <dbReference type="ARBA" id="ARBA00023136"/>
    </source>
</evidence>
<evidence type="ECO:0000313" key="14">
    <source>
        <dbReference type="Proteomes" id="UP000018936"/>
    </source>
</evidence>
<keyword evidence="6" id="KW-0732">Signal</keyword>
<dbReference type="GO" id="GO:0005886">
    <property type="term" value="C:plasma membrane"/>
    <property type="evidence" value="ECO:0007669"/>
    <property type="project" value="UniProtKB-SubCell"/>
</dbReference>
<evidence type="ECO:0000256" key="11">
    <source>
        <dbReference type="ARBA" id="ARBA00023157"/>
    </source>
</evidence>
<dbReference type="InterPro" id="IPR001611">
    <property type="entry name" value="Leu-rich_rpt"/>
</dbReference>
<evidence type="ECO:0000256" key="12">
    <source>
        <dbReference type="ARBA" id="ARBA00023303"/>
    </source>
</evidence>
<evidence type="ECO:0000256" key="6">
    <source>
        <dbReference type="ARBA" id="ARBA00022729"/>
    </source>
</evidence>
<dbReference type="GO" id="GO:0034220">
    <property type="term" value="P:monoatomic ion transmembrane transport"/>
    <property type="evidence" value="ECO:0007669"/>
    <property type="project" value="UniProtKB-KW"/>
</dbReference>